<feature type="compositionally biased region" description="Pro residues" evidence="1">
    <location>
        <begin position="59"/>
        <end position="72"/>
    </location>
</feature>
<accession>A0A367FDH3</accession>
<comment type="caution">
    <text evidence="2">The sequence shown here is derived from an EMBL/GenBank/DDBJ whole genome shotgun (WGS) entry which is preliminary data.</text>
</comment>
<evidence type="ECO:0000313" key="3">
    <source>
        <dbReference type="Proteomes" id="UP000253094"/>
    </source>
</evidence>
<dbReference type="RefSeq" id="WP_114031415.1">
    <property type="nucleotide sequence ID" value="NZ_QOIL01000015.1"/>
</dbReference>
<dbReference type="EMBL" id="QOIL01000015">
    <property type="protein sequence ID" value="RCG27892.1"/>
    <property type="molecule type" value="Genomic_DNA"/>
</dbReference>
<reference evidence="2 3" key="1">
    <citation type="submission" date="2018-06" db="EMBL/GenBank/DDBJ databases">
        <title>Sphaerisporangium craniellae sp. nov., isolated from a marine sponge in the South China Sea.</title>
        <authorList>
            <person name="Li L."/>
        </authorList>
    </citation>
    <scope>NUCLEOTIDE SEQUENCE [LARGE SCALE GENOMIC DNA]</scope>
    <source>
        <strain evidence="2 3">CCTCC AA 208026</strain>
    </source>
</reference>
<evidence type="ECO:0000256" key="1">
    <source>
        <dbReference type="SAM" id="MobiDB-lite"/>
    </source>
</evidence>
<organism evidence="2 3">
    <name type="scientific">Sphaerisporangium album</name>
    <dbReference type="NCBI Taxonomy" id="509200"/>
    <lineage>
        <taxon>Bacteria</taxon>
        <taxon>Bacillati</taxon>
        <taxon>Actinomycetota</taxon>
        <taxon>Actinomycetes</taxon>
        <taxon>Streptosporangiales</taxon>
        <taxon>Streptosporangiaceae</taxon>
        <taxon>Sphaerisporangium</taxon>
    </lineage>
</organism>
<dbReference type="Proteomes" id="UP000253094">
    <property type="component" value="Unassembled WGS sequence"/>
</dbReference>
<sequence length="176" mass="18123">MARKISPFGGERGMSTRAVAGWLFADLLAALVLVVLGAEVSGPAPGTAAKPAASSAPATPSPSPPSPSPSPSPVVISLSVKPEVAVVRVPGDAGGLRRELRGRDRRFLGARAGLVLTFGAGDATTGSDLARTVNRHLRASYPKVFSRAVMRDFHDGGLAPGTARLEIYLFTGEPGR</sequence>
<feature type="compositionally biased region" description="Low complexity" evidence="1">
    <location>
        <begin position="44"/>
        <end position="58"/>
    </location>
</feature>
<proteinExistence type="predicted"/>
<dbReference type="OrthoDB" id="4227425at2"/>
<feature type="region of interest" description="Disordered" evidence="1">
    <location>
        <begin position="44"/>
        <end position="74"/>
    </location>
</feature>
<keyword evidence="3" id="KW-1185">Reference proteome</keyword>
<name>A0A367FDH3_9ACTN</name>
<dbReference type="AlphaFoldDB" id="A0A367FDH3"/>
<evidence type="ECO:0000313" key="2">
    <source>
        <dbReference type="EMBL" id="RCG27892.1"/>
    </source>
</evidence>
<protein>
    <submittedName>
        <fullName evidence="2">Uncharacterized protein</fullName>
    </submittedName>
</protein>
<gene>
    <name evidence="2" type="ORF">DQ384_25560</name>
</gene>